<dbReference type="EMBL" id="QGNW01000012">
    <property type="protein sequence ID" value="RVX17861.1"/>
    <property type="molecule type" value="Genomic_DNA"/>
</dbReference>
<sequence>MAKICGLAINKSLLRHSKARAADKQSAEGLKCYFIKDSSAPVLGCLDRLHFKLLGHCIRDSLWKQVIVGKYGEEEESWCPRVKEGYEWECGRQLAVVGKFSRELFLELFSIASSKDVRVAKKSWLPSMISFFAWEAMWDRILTLYQLKKKDKARVPIEDCSLSIFDLVEWQLNDWEVDIVEWFFLRLQEWRMFRDEEDTLVWTWVKN</sequence>
<dbReference type="AlphaFoldDB" id="A0A438K9I7"/>
<gene>
    <name evidence="1" type="ORF">CK203_004391</name>
</gene>
<proteinExistence type="predicted"/>
<organism evidence="1 2">
    <name type="scientific">Vitis vinifera</name>
    <name type="common">Grape</name>
    <dbReference type="NCBI Taxonomy" id="29760"/>
    <lineage>
        <taxon>Eukaryota</taxon>
        <taxon>Viridiplantae</taxon>
        <taxon>Streptophyta</taxon>
        <taxon>Embryophyta</taxon>
        <taxon>Tracheophyta</taxon>
        <taxon>Spermatophyta</taxon>
        <taxon>Magnoliopsida</taxon>
        <taxon>eudicotyledons</taxon>
        <taxon>Gunneridae</taxon>
        <taxon>Pentapetalae</taxon>
        <taxon>rosids</taxon>
        <taxon>Vitales</taxon>
        <taxon>Vitaceae</taxon>
        <taxon>Viteae</taxon>
        <taxon>Vitis</taxon>
    </lineage>
</organism>
<comment type="caution">
    <text evidence="1">The sequence shown here is derived from an EMBL/GenBank/DDBJ whole genome shotgun (WGS) entry which is preliminary data.</text>
</comment>
<evidence type="ECO:0008006" key="3">
    <source>
        <dbReference type="Google" id="ProtNLM"/>
    </source>
</evidence>
<evidence type="ECO:0000313" key="2">
    <source>
        <dbReference type="Proteomes" id="UP000288805"/>
    </source>
</evidence>
<name>A0A438K9I7_VITVI</name>
<reference evidence="1 2" key="1">
    <citation type="journal article" date="2018" name="PLoS Genet.">
        <title>Population sequencing reveals clonal diversity and ancestral inbreeding in the grapevine cultivar Chardonnay.</title>
        <authorList>
            <person name="Roach M.J."/>
            <person name="Johnson D.L."/>
            <person name="Bohlmann J."/>
            <person name="van Vuuren H.J."/>
            <person name="Jones S.J."/>
            <person name="Pretorius I.S."/>
            <person name="Schmidt S.A."/>
            <person name="Borneman A.R."/>
        </authorList>
    </citation>
    <scope>NUCLEOTIDE SEQUENCE [LARGE SCALE GENOMIC DNA]</scope>
    <source>
        <strain evidence="2">cv. Chardonnay</strain>
        <tissue evidence="1">Leaf</tissue>
    </source>
</reference>
<accession>A0A438K9I7</accession>
<evidence type="ECO:0000313" key="1">
    <source>
        <dbReference type="EMBL" id="RVX17861.1"/>
    </source>
</evidence>
<dbReference type="Proteomes" id="UP000288805">
    <property type="component" value="Unassembled WGS sequence"/>
</dbReference>
<protein>
    <recommendedName>
        <fullName evidence="3">Reverse transcriptase zinc-binding domain-containing protein</fullName>
    </recommendedName>
</protein>